<evidence type="ECO:0000313" key="3">
    <source>
        <dbReference type="Proteomes" id="UP000199729"/>
    </source>
</evidence>
<dbReference type="KEGG" id="vff:VITFI_CDS3430"/>
<gene>
    <name evidence="2" type="ORF">VITFI_CDS3430</name>
</gene>
<sequence>MTSTDNLLIERQPRGVVRLTLHRPEVLNAFDEALIARLEAVFAELGADSTVRVIVLAATGKAFCAGADIGWMRRAAANSQDANLEDARRFARMMDTVARCPKPVVARVQGSAFGGGVGLACAADIVIATRNARFTVSEARFGILPAVIGPYLINTVGLRQARRLALTTALIGAEEAQNIGLVTQLCEDEAALDAAVAQCVESLLANGPQAQAEIKALFAQLGCGPVTAEVRELTAQTISRVRATEEAREGFAAFVEKRPAPWVQAAG</sequence>
<dbReference type="AlphaFoldDB" id="A0A221KK20"/>
<keyword evidence="2" id="KW-0614">Plasmid</keyword>
<accession>A0A221KK20</accession>
<dbReference type="Pfam" id="PF00378">
    <property type="entry name" value="ECH_1"/>
    <property type="match status" value="1"/>
</dbReference>
<dbReference type="EMBL" id="CP022424">
    <property type="protein sequence ID" value="ASM79207.1"/>
    <property type="molecule type" value="Genomic_DNA"/>
</dbReference>
<evidence type="ECO:0000313" key="2">
    <source>
        <dbReference type="EMBL" id="ASM79207.1"/>
    </source>
</evidence>
<dbReference type="SUPFAM" id="SSF52096">
    <property type="entry name" value="ClpP/crotonase"/>
    <property type="match status" value="1"/>
</dbReference>
<dbReference type="GO" id="GO:0003824">
    <property type="term" value="F:catalytic activity"/>
    <property type="evidence" value="ECO:0007669"/>
    <property type="project" value="UniProtKB-ARBA"/>
</dbReference>
<reference evidence="2 3" key="1">
    <citation type="submission" date="2017-07" db="EMBL/GenBank/DDBJ databases">
        <title>Complete Genome Sequence of the cosmetic ferment Vitreoscilla filiformis (ATCC15551).</title>
        <authorList>
            <person name="Contreras S."/>
            <person name="Sagory-Zalkind P."/>
            <person name="Blanquart H."/>
            <person name="Iltis A."/>
            <person name="Morand S.C."/>
        </authorList>
    </citation>
    <scope>NUCLEOTIDE SEQUENCE [LARGE SCALE GENOMIC DNA]</scope>
    <source>
        <strain evidence="2 3">ATCC 15551</strain>
        <plasmid evidence="3">Plasmid pvf1</plasmid>
    </source>
</reference>
<dbReference type="Gene3D" id="3.90.226.10">
    <property type="entry name" value="2-enoyl-CoA Hydratase, Chain A, domain 1"/>
    <property type="match status" value="1"/>
</dbReference>
<dbReference type="InterPro" id="IPR001753">
    <property type="entry name" value="Enoyl-CoA_hydra/iso"/>
</dbReference>
<comment type="similarity">
    <text evidence="1">Belongs to the enoyl-CoA hydratase/isomerase family.</text>
</comment>
<dbReference type="RefSeq" id="WP_089418363.1">
    <property type="nucleotide sequence ID" value="NZ_CP022424.1"/>
</dbReference>
<geneLocation type="plasmid" evidence="3">
    <name>pvf1</name>
</geneLocation>
<proteinExistence type="inferred from homology"/>
<name>A0A221KK20_VITFI</name>
<organism evidence="2 3">
    <name type="scientific">Vitreoscilla filiformis</name>
    <dbReference type="NCBI Taxonomy" id="63"/>
    <lineage>
        <taxon>Bacteria</taxon>
        <taxon>Pseudomonadati</taxon>
        <taxon>Pseudomonadota</taxon>
        <taxon>Betaproteobacteria</taxon>
        <taxon>Neisseriales</taxon>
        <taxon>Neisseriaceae</taxon>
        <taxon>Vitreoscilla</taxon>
    </lineage>
</organism>
<dbReference type="PANTHER" id="PTHR42964">
    <property type="entry name" value="ENOYL-COA HYDRATASE"/>
    <property type="match status" value="1"/>
</dbReference>
<dbReference type="CDD" id="cd06558">
    <property type="entry name" value="crotonase-like"/>
    <property type="match status" value="1"/>
</dbReference>
<dbReference type="PANTHER" id="PTHR42964:SF1">
    <property type="entry name" value="POLYKETIDE BIOSYNTHESIS ENOYL-COA HYDRATASE PKSH-RELATED"/>
    <property type="match status" value="1"/>
</dbReference>
<evidence type="ECO:0000256" key="1">
    <source>
        <dbReference type="ARBA" id="ARBA00005254"/>
    </source>
</evidence>
<dbReference type="OrthoDB" id="9807606at2"/>
<dbReference type="InterPro" id="IPR051683">
    <property type="entry name" value="Enoyl-CoA_Hydratase/Isomerase"/>
</dbReference>
<protein>
    <submittedName>
        <fullName evidence="2">Enoyl-CoA hydratase</fullName>
    </submittedName>
</protein>
<dbReference type="InterPro" id="IPR029045">
    <property type="entry name" value="ClpP/crotonase-like_dom_sf"/>
</dbReference>
<dbReference type="Proteomes" id="UP000199729">
    <property type="component" value="Plasmid pVF1"/>
</dbReference>
<dbReference type="InterPro" id="IPR014748">
    <property type="entry name" value="Enoyl-CoA_hydra_C"/>
</dbReference>
<keyword evidence="3" id="KW-1185">Reference proteome</keyword>
<dbReference type="Gene3D" id="1.10.12.10">
    <property type="entry name" value="Lyase 2-enoyl-coa Hydratase, Chain A, domain 2"/>
    <property type="match status" value="1"/>
</dbReference>